<evidence type="ECO:0000313" key="3">
    <source>
        <dbReference type="Proteomes" id="UP001430804"/>
    </source>
</evidence>
<organism evidence="2 3">
    <name type="scientific">Pseudohoeflea coraliihabitans</name>
    <dbReference type="NCBI Taxonomy" id="2860393"/>
    <lineage>
        <taxon>Bacteria</taxon>
        <taxon>Pseudomonadati</taxon>
        <taxon>Pseudomonadota</taxon>
        <taxon>Alphaproteobacteria</taxon>
        <taxon>Hyphomicrobiales</taxon>
        <taxon>Rhizobiaceae</taxon>
        <taxon>Pseudohoeflea</taxon>
    </lineage>
</organism>
<gene>
    <name evidence="2" type="ORF">KY465_13795</name>
</gene>
<dbReference type="InterPro" id="IPR050712">
    <property type="entry name" value="NAD(P)H-dep_reductase"/>
</dbReference>
<proteinExistence type="predicted"/>
<dbReference type="Pfam" id="PF03358">
    <property type="entry name" value="FMN_red"/>
    <property type="match status" value="1"/>
</dbReference>
<dbReference type="InterPro" id="IPR005025">
    <property type="entry name" value="FMN_Rdtase-like_dom"/>
</dbReference>
<dbReference type="RefSeq" id="WP_219202310.1">
    <property type="nucleotide sequence ID" value="NZ_JAHWQX010000003.1"/>
</dbReference>
<keyword evidence="3" id="KW-1185">Reference proteome</keyword>
<feature type="domain" description="NADPH-dependent FMN reductase-like" evidence="1">
    <location>
        <begin position="1"/>
        <end position="138"/>
    </location>
</feature>
<reference evidence="2" key="1">
    <citation type="submission" date="2021-07" db="EMBL/GenBank/DDBJ databases">
        <title>Pseudohoeflea marina sp. nov. a polyhydroxyalcanoate-producing bacterium.</title>
        <authorList>
            <person name="Zheng W."/>
            <person name="Yu S."/>
            <person name="Huang Y."/>
        </authorList>
    </citation>
    <scope>NUCLEOTIDE SEQUENCE</scope>
    <source>
        <strain evidence="2">DP4N28-3</strain>
    </source>
</reference>
<accession>A0ABS6WTH3</accession>
<name>A0ABS6WTH3_9HYPH</name>
<dbReference type="EMBL" id="JAHWQX010000003">
    <property type="protein sequence ID" value="MBW3098354.1"/>
    <property type="molecule type" value="Genomic_DNA"/>
</dbReference>
<evidence type="ECO:0000313" key="2">
    <source>
        <dbReference type="EMBL" id="MBW3098354.1"/>
    </source>
</evidence>
<dbReference type="PANTHER" id="PTHR30543:SF21">
    <property type="entry name" value="NAD(P)H-DEPENDENT FMN REDUCTASE LOT6"/>
    <property type="match status" value="1"/>
</dbReference>
<comment type="caution">
    <text evidence="2">The sequence shown here is derived from an EMBL/GenBank/DDBJ whole genome shotgun (WGS) entry which is preliminary data.</text>
</comment>
<dbReference type="PANTHER" id="PTHR30543">
    <property type="entry name" value="CHROMATE REDUCTASE"/>
    <property type="match status" value="1"/>
</dbReference>
<dbReference type="Proteomes" id="UP001430804">
    <property type="component" value="Unassembled WGS sequence"/>
</dbReference>
<protein>
    <submittedName>
        <fullName evidence="2">NAD(P)H-dependent oxidoreductase</fullName>
    </submittedName>
</protein>
<sequence>MKILAFAASNSRNSINRTLVAHAAAQLQSDIQPGAEIEILDLNDFDMPVYSIDRETESGIPAQARAFFDAIGAADAVLVSFAEHNGTVTSAWKNIFDWMSRIDMKVWQGKPVVFLAATPGPRAGAGVLSGQEQIAPFFGADLRGVLGVGIWSEAWDAENGVLARAEDVAALDKVLTALVAEPDVKEEAA</sequence>
<evidence type="ECO:0000259" key="1">
    <source>
        <dbReference type="Pfam" id="PF03358"/>
    </source>
</evidence>